<feature type="compositionally biased region" description="Pro residues" evidence="2">
    <location>
        <begin position="92"/>
        <end position="101"/>
    </location>
</feature>
<reference evidence="3" key="1">
    <citation type="journal article" date="2005" name="Environ. Microbiol.">
        <title>Genetic and functional properties of uncultivated thermophilic crenarchaeotes from a subsurface gold mine as revealed by analysis of genome fragments.</title>
        <authorList>
            <person name="Nunoura T."/>
            <person name="Hirayama H."/>
            <person name="Takami H."/>
            <person name="Oida H."/>
            <person name="Nishi S."/>
            <person name="Shimamura S."/>
            <person name="Suzuki Y."/>
            <person name="Inagaki F."/>
            <person name="Takai K."/>
            <person name="Nealson K.H."/>
            <person name="Horikoshi K."/>
        </authorList>
    </citation>
    <scope>NUCLEOTIDE SEQUENCE</scope>
</reference>
<organism evidence="3">
    <name type="scientific">uncultured prokaryote</name>
    <dbReference type="NCBI Taxonomy" id="198431"/>
    <lineage>
        <taxon>unclassified sequences</taxon>
        <taxon>environmental samples</taxon>
    </lineage>
</organism>
<proteinExistence type="predicted"/>
<accession>H5SIQ2</accession>
<dbReference type="AlphaFoldDB" id="H5SIQ2"/>
<evidence type="ECO:0000256" key="1">
    <source>
        <dbReference type="SAM" id="Coils"/>
    </source>
</evidence>
<evidence type="ECO:0000256" key="2">
    <source>
        <dbReference type="SAM" id="MobiDB-lite"/>
    </source>
</evidence>
<keyword evidence="1" id="KW-0175">Coiled coil</keyword>
<evidence type="ECO:0000313" key="3">
    <source>
        <dbReference type="EMBL" id="BAL56038.1"/>
    </source>
</evidence>
<feature type="compositionally biased region" description="Acidic residues" evidence="2">
    <location>
        <begin position="9"/>
        <end position="23"/>
    </location>
</feature>
<sequence length="443" mass="52180">MQGVMAMPDDYDDYDELDDLGEAAEDRGASYYEDEELDPDELSALDEDDRDASYYEYMWGGPEDEELEAWEQDMIQDDLGDEELEADEYGYRPPPSPPPAPQSADRVTDAGIRLRPSQWFYDDTGYYSYILLNVPEARFKQIQQALRERGLRVPLAGKSYRPASNGIQYQWYIRVVDESGRHPARQRIEEIFALFEAAEEKREPGAKERVAELEKEITKQQAISQILAQRLGKARIDLERAQQELRSYQERVSNLEHLLSQKTALAEDIRQHYELTIQQLGQDNERLRHDYQKLSQELEEYLSTFDVEKQELQNKLAIAEAEKRQLIDQIQELRRAREVGSEKQGAEYVFRELLGLFLPQVEFLDGSLDTLWREMRNPLDVLRDLTRLGELKAKRVRKAEDWLERRIDDKWRLYFRKCEDSTWQVLIAHKNTQEADIEWLSRQ</sequence>
<protein>
    <submittedName>
        <fullName evidence="3">Uncharacterized protein</fullName>
    </submittedName>
</protein>
<gene>
    <name evidence="3" type="ORF">HGMM_F34B05C12</name>
</gene>
<dbReference type="EMBL" id="AP011736">
    <property type="protein sequence ID" value="BAL56038.1"/>
    <property type="molecule type" value="Genomic_DNA"/>
</dbReference>
<feature type="region of interest" description="Disordered" evidence="2">
    <location>
        <begin position="1"/>
        <end position="49"/>
    </location>
</feature>
<feature type="coiled-coil region" evidence="1">
    <location>
        <begin position="224"/>
        <end position="343"/>
    </location>
</feature>
<feature type="region of interest" description="Disordered" evidence="2">
    <location>
        <begin position="86"/>
        <end position="106"/>
    </location>
</feature>
<name>H5SIQ2_9ZZZZ</name>
<reference evidence="3" key="2">
    <citation type="journal article" date="2012" name="PLoS ONE">
        <title>A Deeply Branching Thermophilic Bacterium with an Ancient Acetyl-CoA Pathway Dominates a Subsurface Ecosystem.</title>
        <authorList>
            <person name="Takami H."/>
            <person name="Noguchi H."/>
            <person name="Takaki Y."/>
            <person name="Uchiyama I."/>
            <person name="Toyoda A."/>
            <person name="Nishi S."/>
            <person name="Chee G.-J."/>
            <person name="Arai W."/>
            <person name="Nunoura T."/>
            <person name="Itoh T."/>
            <person name="Hattori M."/>
            <person name="Takai K."/>
        </authorList>
    </citation>
    <scope>NUCLEOTIDE SEQUENCE</scope>
</reference>
<feature type="compositionally biased region" description="Acidic residues" evidence="2">
    <location>
        <begin position="32"/>
        <end position="49"/>
    </location>
</feature>